<sequence length="331" mass="37255">MQRTILVTCCLLMLAFCSTAQSRKQLANFSQFQHYYNPSLTGFEGAGVKTLYRNQWTGFEDAPKTILATAELDVKSFGKDKGYNFGNQDNGDYFKSISAKHAVGLSVLHDRFGPSKETQLFLSYGSGVRLSEKLSMRWGTALTYHSQQLDGNSLTVDQENDPRYANLLGQNNHIGKVDLNLGLSLSAANFYVGYAMQDITKGKLVTTGDDFLQDFYTQKHIAQAGYRTHLIGMLGLTVNGIYQYDKNYAGTIEGQLKAVYNNMFWVGGGYRNDKAYHLTGGIRLNQLSIHYAYESPVKEARYINKATNEIALSYNLRKLNNIDTRKQILLW</sequence>
<evidence type="ECO:0000313" key="3">
    <source>
        <dbReference type="Proteomes" id="UP000603640"/>
    </source>
</evidence>
<dbReference type="EMBL" id="JACRVF010000005">
    <property type="protein sequence ID" value="MBC5994271.1"/>
    <property type="molecule type" value="Genomic_DNA"/>
</dbReference>
<dbReference type="AlphaFoldDB" id="A0A923SKY4"/>
<dbReference type="Proteomes" id="UP000603640">
    <property type="component" value="Unassembled WGS sequence"/>
</dbReference>
<evidence type="ECO:0000313" key="2">
    <source>
        <dbReference type="EMBL" id="MBC5994271.1"/>
    </source>
</evidence>
<comment type="caution">
    <text evidence="2">The sequence shown here is derived from an EMBL/GenBank/DDBJ whole genome shotgun (WGS) entry which is preliminary data.</text>
</comment>
<feature type="signal peptide" evidence="1">
    <location>
        <begin position="1"/>
        <end position="20"/>
    </location>
</feature>
<dbReference type="InterPro" id="IPR019861">
    <property type="entry name" value="PorP/SprF_Bacteroidetes"/>
</dbReference>
<keyword evidence="1" id="KW-0732">Signal</keyword>
<feature type="chain" id="PRO_5037059112" evidence="1">
    <location>
        <begin position="21"/>
        <end position="331"/>
    </location>
</feature>
<gene>
    <name evidence="2" type="ORF">H8S84_15595</name>
</gene>
<evidence type="ECO:0000256" key="1">
    <source>
        <dbReference type="SAM" id="SignalP"/>
    </source>
</evidence>
<reference evidence="2" key="1">
    <citation type="submission" date="2020-08" db="EMBL/GenBank/DDBJ databases">
        <title>Pontibacter sp. SD6 16S ribosomal RNA gene Genome sequencing and assembly.</title>
        <authorList>
            <person name="Kang M."/>
        </authorList>
    </citation>
    <scope>NUCLEOTIDE SEQUENCE</scope>
    <source>
        <strain evidence="2">SD6</strain>
    </source>
</reference>
<keyword evidence="3" id="KW-1185">Reference proteome</keyword>
<organism evidence="2 3">
    <name type="scientific">Pontibacter cellulosilyticus</name>
    <dbReference type="NCBI Taxonomy" id="1720253"/>
    <lineage>
        <taxon>Bacteria</taxon>
        <taxon>Pseudomonadati</taxon>
        <taxon>Bacteroidota</taxon>
        <taxon>Cytophagia</taxon>
        <taxon>Cytophagales</taxon>
        <taxon>Hymenobacteraceae</taxon>
        <taxon>Pontibacter</taxon>
    </lineage>
</organism>
<name>A0A923SKY4_9BACT</name>
<dbReference type="Pfam" id="PF11751">
    <property type="entry name" value="PorP_SprF"/>
    <property type="match status" value="1"/>
</dbReference>
<protein>
    <submittedName>
        <fullName evidence="2">PorP/SprF family type IX secretion system membrane protein</fullName>
    </submittedName>
</protein>
<accession>A0A923SKY4</accession>
<dbReference type="RefSeq" id="WP_187068306.1">
    <property type="nucleotide sequence ID" value="NZ_JACRVF010000005.1"/>
</dbReference>
<proteinExistence type="predicted"/>
<dbReference type="NCBIfam" id="TIGR03519">
    <property type="entry name" value="T9SS_PorP_fam"/>
    <property type="match status" value="1"/>
</dbReference>